<feature type="domain" description="DUF3899" evidence="2">
    <location>
        <begin position="30"/>
        <end position="117"/>
    </location>
</feature>
<keyword evidence="1" id="KW-1133">Transmembrane helix</keyword>
<evidence type="ECO:0000313" key="3">
    <source>
        <dbReference type="EMBL" id="KOO48923.1"/>
    </source>
</evidence>
<evidence type="ECO:0000259" key="2">
    <source>
        <dbReference type="Pfam" id="PF13038"/>
    </source>
</evidence>
<dbReference type="STRING" id="263475.AMD00_10975"/>
<keyword evidence="4" id="KW-1185">Reference proteome</keyword>
<gene>
    <name evidence="3" type="ORF">AMD00_10975</name>
</gene>
<name>A0A0M0LDX4_9BACL</name>
<comment type="caution">
    <text evidence="3">The sequence shown here is derived from an EMBL/GenBank/DDBJ whole genome shotgun (WGS) entry which is preliminary data.</text>
</comment>
<feature type="transmembrane region" description="Helical" evidence="1">
    <location>
        <begin position="101"/>
        <end position="124"/>
    </location>
</feature>
<dbReference type="OrthoDB" id="2428802at2"/>
<accession>A0A0M0LDX4</accession>
<sequence>MKRFFILTSALSMLWGGIMLLLNWTLTEWINYTFLFGLAAAIISACINIWQTRFLNMFTRGFRSLGHFIIPMNKSRSLERANQQLANDANLNQFKQKIAQVLFFSITSLAASSIFVSIIGLIIYY</sequence>
<proteinExistence type="predicted"/>
<keyword evidence="1" id="KW-0472">Membrane</keyword>
<evidence type="ECO:0000256" key="1">
    <source>
        <dbReference type="SAM" id="Phobius"/>
    </source>
</evidence>
<dbReference type="EMBL" id="LILB01000005">
    <property type="protein sequence ID" value="KOO48923.1"/>
    <property type="molecule type" value="Genomic_DNA"/>
</dbReference>
<reference evidence="4" key="1">
    <citation type="submission" date="2015-08" db="EMBL/GenBank/DDBJ databases">
        <title>Fjat-10028 dsm 16317.</title>
        <authorList>
            <person name="Liu B."/>
            <person name="Wang J."/>
            <person name="Zhu Y."/>
            <person name="Liu G."/>
            <person name="Chen Q."/>
            <person name="Chen Z."/>
            <person name="Lan J."/>
            <person name="Che J."/>
            <person name="Ge C."/>
            <person name="Shi H."/>
            <person name="Pan Z."/>
            <person name="Liu X."/>
        </authorList>
    </citation>
    <scope>NUCLEOTIDE SEQUENCE [LARGE SCALE GENOMIC DNA]</scope>
    <source>
        <strain evidence="4">DSM 16317</strain>
    </source>
</reference>
<dbReference type="InterPro" id="IPR025007">
    <property type="entry name" value="DUF3899"/>
</dbReference>
<organism evidence="3 4">
    <name type="scientific">Viridibacillus arvi</name>
    <dbReference type="NCBI Taxonomy" id="263475"/>
    <lineage>
        <taxon>Bacteria</taxon>
        <taxon>Bacillati</taxon>
        <taxon>Bacillota</taxon>
        <taxon>Bacilli</taxon>
        <taxon>Bacillales</taxon>
        <taxon>Caryophanaceae</taxon>
        <taxon>Viridibacillus</taxon>
    </lineage>
</organism>
<feature type="transmembrane region" description="Helical" evidence="1">
    <location>
        <begin position="32"/>
        <end position="50"/>
    </location>
</feature>
<protein>
    <recommendedName>
        <fullName evidence="2">DUF3899 domain-containing protein</fullName>
    </recommendedName>
</protein>
<keyword evidence="1" id="KW-0812">Transmembrane</keyword>
<dbReference type="Pfam" id="PF13038">
    <property type="entry name" value="DUF3899"/>
    <property type="match status" value="1"/>
</dbReference>
<evidence type="ECO:0000313" key="4">
    <source>
        <dbReference type="Proteomes" id="UP000036867"/>
    </source>
</evidence>
<dbReference type="Proteomes" id="UP000036867">
    <property type="component" value="Unassembled WGS sequence"/>
</dbReference>
<dbReference type="AlphaFoldDB" id="A0A0M0LDX4"/>